<keyword evidence="2" id="KW-0472">Membrane</keyword>
<dbReference type="OrthoDB" id="691424at2759"/>
<dbReference type="PANTHER" id="PTHR34675">
    <property type="entry name" value="PROTEIN TRIGALACTOSYLDIACYLGLYCEROL 2, CHLOROPLASTIC"/>
    <property type="match status" value="1"/>
</dbReference>
<dbReference type="AlphaFoldDB" id="A0A3L6PQ90"/>
<dbReference type="Pfam" id="PF02470">
    <property type="entry name" value="MlaD"/>
    <property type="match status" value="1"/>
</dbReference>
<name>A0A3L6PQ90_PANMI</name>
<dbReference type="EMBL" id="PQIB02000016">
    <property type="protein sequence ID" value="RLM61993.1"/>
    <property type="molecule type" value="Genomic_DNA"/>
</dbReference>
<dbReference type="STRING" id="4540.A0A3L6PQ90"/>
<comment type="caution">
    <text evidence="4">The sequence shown here is derived from an EMBL/GenBank/DDBJ whole genome shotgun (WGS) entry which is preliminary data.</text>
</comment>
<feature type="region of interest" description="Disordered" evidence="1">
    <location>
        <begin position="14"/>
        <end position="33"/>
    </location>
</feature>
<dbReference type="GO" id="GO:0005319">
    <property type="term" value="F:lipid transporter activity"/>
    <property type="evidence" value="ECO:0007669"/>
    <property type="project" value="TreeGrafter"/>
</dbReference>
<keyword evidence="5" id="KW-1185">Reference proteome</keyword>
<dbReference type="GO" id="GO:0009706">
    <property type="term" value="C:chloroplast inner membrane"/>
    <property type="evidence" value="ECO:0007669"/>
    <property type="project" value="TreeGrafter"/>
</dbReference>
<dbReference type="PANTHER" id="PTHR34675:SF1">
    <property type="entry name" value="PROTEIN TRIGALACTOSYLDIACYLGLYCEROL 2, CHLOROPLASTIC"/>
    <property type="match status" value="1"/>
</dbReference>
<proteinExistence type="predicted"/>
<sequence>MMLVAKEFALSPPAAAAPRRRASARVAPTAGGGPPVPDLWLRTAAPPAFGSHSHDSDTDLAMLVTDFLENGAGDSRATSDNESALSDLAHLADNITMLKQRGDEKQNELLSMVHSLLFSIHGSELQAFKRGQCSGGCIRHLLVKLLRYSGYDAAVCTSKWQGFDKIPGGDHEYIDVIVHGDTTDPERLIVDIEFRSHFEIARAVDSYGTLLNSLPVVYVGTLPCLKQFLHVMVDAAKWSLEQNSMPLPPWRSLPYLQAKWQSKYERKDLITEQGFHGTASDHAVPRTLWRRTLHPLGDYGFGTRSVWEGGVGLFMVSGAALLALALAWLRGFQLRSRFRKYNTVFEFTQACGICVGTPVRIRGVTVGSVVRVDSSLRSIDALVEVEDDKIIIPRNSVVEVNQSGLLMETLIDITPKDPLPAPSLGPLHPDCTKEGLILCDKERMKGQQGVSLDALVGIFTRLGRDMEQIGVTKSYKLAEKVASIMEEAQPLLTRIEALAEEIQPMLSDVRDSDLLKDVETITKGLADASGDLRRLKSSMLTAENTDLIKQSIFTLIFTLKNIESISSDISGFTGDETTRRDIKLLIKSLSRLL</sequence>
<dbReference type="NCBIfam" id="TIGR01615">
    <property type="entry name" value="A_thal_3542"/>
    <property type="match status" value="1"/>
</dbReference>
<reference evidence="5" key="1">
    <citation type="journal article" date="2019" name="Nat. Commun.">
        <title>The genome of broomcorn millet.</title>
        <authorList>
            <person name="Zou C."/>
            <person name="Miki D."/>
            <person name="Li D."/>
            <person name="Tang Q."/>
            <person name="Xiao L."/>
            <person name="Rajput S."/>
            <person name="Deng P."/>
            <person name="Jia W."/>
            <person name="Huang R."/>
            <person name="Zhang M."/>
            <person name="Sun Y."/>
            <person name="Hu J."/>
            <person name="Fu X."/>
            <person name="Schnable P.S."/>
            <person name="Li F."/>
            <person name="Zhang H."/>
            <person name="Feng B."/>
            <person name="Zhu X."/>
            <person name="Liu R."/>
            <person name="Schnable J.C."/>
            <person name="Zhu J.-K."/>
            <person name="Zhang H."/>
        </authorList>
    </citation>
    <scope>NUCLEOTIDE SEQUENCE [LARGE SCALE GENOMIC DNA]</scope>
</reference>
<gene>
    <name evidence="4" type="ORF">C2845_PM14G11540</name>
</gene>
<dbReference type="InterPro" id="IPR006502">
    <property type="entry name" value="PDDEXK-like"/>
</dbReference>
<keyword evidence="2" id="KW-1133">Transmembrane helix</keyword>
<protein>
    <recommendedName>
        <fullName evidence="3">Mce/MlaD domain-containing protein</fullName>
    </recommendedName>
</protein>
<evidence type="ECO:0000313" key="4">
    <source>
        <dbReference type="EMBL" id="RLM61993.1"/>
    </source>
</evidence>
<evidence type="ECO:0000256" key="1">
    <source>
        <dbReference type="SAM" id="MobiDB-lite"/>
    </source>
</evidence>
<dbReference type="Proteomes" id="UP000275267">
    <property type="component" value="Unassembled WGS sequence"/>
</dbReference>
<organism evidence="4 5">
    <name type="scientific">Panicum miliaceum</name>
    <name type="common">Proso millet</name>
    <name type="synonym">Broomcorn millet</name>
    <dbReference type="NCBI Taxonomy" id="4540"/>
    <lineage>
        <taxon>Eukaryota</taxon>
        <taxon>Viridiplantae</taxon>
        <taxon>Streptophyta</taxon>
        <taxon>Embryophyta</taxon>
        <taxon>Tracheophyta</taxon>
        <taxon>Spermatophyta</taxon>
        <taxon>Magnoliopsida</taxon>
        <taxon>Liliopsida</taxon>
        <taxon>Poales</taxon>
        <taxon>Poaceae</taxon>
        <taxon>PACMAD clade</taxon>
        <taxon>Panicoideae</taxon>
        <taxon>Panicodae</taxon>
        <taxon>Paniceae</taxon>
        <taxon>Panicinae</taxon>
        <taxon>Panicum</taxon>
        <taxon>Panicum sect. Panicum</taxon>
    </lineage>
</organism>
<keyword evidence="2" id="KW-0812">Transmembrane</keyword>
<feature type="domain" description="Mce/MlaD" evidence="3">
    <location>
        <begin position="340"/>
        <end position="415"/>
    </location>
</feature>
<evidence type="ECO:0000313" key="5">
    <source>
        <dbReference type="Proteomes" id="UP000275267"/>
    </source>
</evidence>
<evidence type="ECO:0000256" key="2">
    <source>
        <dbReference type="SAM" id="Phobius"/>
    </source>
</evidence>
<dbReference type="GO" id="GO:0005543">
    <property type="term" value="F:phospholipid binding"/>
    <property type="evidence" value="ECO:0007669"/>
    <property type="project" value="TreeGrafter"/>
</dbReference>
<evidence type="ECO:0000259" key="3">
    <source>
        <dbReference type="Pfam" id="PF02470"/>
    </source>
</evidence>
<accession>A0A3L6PQ90</accession>
<dbReference type="InterPro" id="IPR003399">
    <property type="entry name" value="Mce/MlaD"/>
</dbReference>
<dbReference type="InterPro" id="IPR039342">
    <property type="entry name" value="TGD2-like"/>
</dbReference>
<dbReference type="Pfam" id="PF04720">
    <property type="entry name" value="PDDEXK_6"/>
    <property type="match status" value="1"/>
</dbReference>
<feature type="transmembrane region" description="Helical" evidence="2">
    <location>
        <begin position="311"/>
        <end position="329"/>
    </location>
</feature>